<protein>
    <submittedName>
        <fullName evidence="1">Ribonuclease H protein</fullName>
    </submittedName>
</protein>
<dbReference type="Proteomes" id="UP000265520">
    <property type="component" value="Unassembled WGS sequence"/>
</dbReference>
<organism evidence="1 2">
    <name type="scientific">Trifolium medium</name>
    <dbReference type="NCBI Taxonomy" id="97028"/>
    <lineage>
        <taxon>Eukaryota</taxon>
        <taxon>Viridiplantae</taxon>
        <taxon>Streptophyta</taxon>
        <taxon>Embryophyta</taxon>
        <taxon>Tracheophyta</taxon>
        <taxon>Spermatophyta</taxon>
        <taxon>Magnoliopsida</taxon>
        <taxon>eudicotyledons</taxon>
        <taxon>Gunneridae</taxon>
        <taxon>Pentapetalae</taxon>
        <taxon>rosids</taxon>
        <taxon>fabids</taxon>
        <taxon>Fabales</taxon>
        <taxon>Fabaceae</taxon>
        <taxon>Papilionoideae</taxon>
        <taxon>50 kb inversion clade</taxon>
        <taxon>NPAAA clade</taxon>
        <taxon>Hologalegina</taxon>
        <taxon>IRL clade</taxon>
        <taxon>Trifolieae</taxon>
        <taxon>Trifolium</taxon>
    </lineage>
</organism>
<proteinExistence type="predicted"/>
<dbReference type="AlphaFoldDB" id="A0A392QTT2"/>
<dbReference type="EMBL" id="LXQA010158264">
    <property type="protein sequence ID" value="MCI27254.1"/>
    <property type="molecule type" value="Genomic_DNA"/>
</dbReference>
<reference evidence="1 2" key="1">
    <citation type="journal article" date="2018" name="Front. Plant Sci.">
        <title>Red Clover (Trifolium pratense) and Zigzag Clover (T. medium) - A Picture of Genomic Similarities and Differences.</title>
        <authorList>
            <person name="Dluhosova J."/>
            <person name="Istvanek J."/>
            <person name="Nedelnik J."/>
            <person name="Repkova J."/>
        </authorList>
    </citation>
    <scope>NUCLEOTIDE SEQUENCE [LARGE SCALE GENOMIC DNA]</scope>
    <source>
        <strain evidence="2">cv. 10/8</strain>
        <tissue evidence="1">Leaf</tissue>
    </source>
</reference>
<evidence type="ECO:0000313" key="1">
    <source>
        <dbReference type="EMBL" id="MCI27254.1"/>
    </source>
</evidence>
<keyword evidence="2" id="KW-1185">Reference proteome</keyword>
<comment type="caution">
    <text evidence="1">The sequence shown here is derived from an EMBL/GenBank/DDBJ whole genome shotgun (WGS) entry which is preliminary data.</text>
</comment>
<accession>A0A392QTT2</accession>
<evidence type="ECO:0000313" key="2">
    <source>
        <dbReference type="Proteomes" id="UP000265520"/>
    </source>
</evidence>
<name>A0A392QTT2_9FABA</name>
<sequence>MKEFVILKAFNVKIHPPKTPKIKEILWHPPIISLIKCNSGGVAHGSPNIAACGCVFRDYQANFLGCYASNIDVSFDLHAELMRAILAIEIALILIRVDIISS</sequence>